<dbReference type="Gene3D" id="3.30.200.20">
    <property type="entry name" value="Phosphorylase Kinase, domain 1"/>
    <property type="match status" value="1"/>
</dbReference>
<dbReference type="InterPro" id="IPR008271">
    <property type="entry name" value="Ser/Thr_kinase_AS"/>
</dbReference>
<feature type="compositionally biased region" description="Low complexity" evidence="8">
    <location>
        <begin position="34"/>
        <end position="44"/>
    </location>
</feature>
<dbReference type="PROSITE" id="PS50011">
    <property type="entry name" value="PROTEIN_KINASE_DOM"/>
    <property type="match status" value="1"/>
</dbReference>
<dbReference type="Gene3D" id="1.10.510.10">
    <property type="entry name" value="Transferase(Phosphotransferase) domain 1"/>
    <property type="match status" value="1"/>
</dbReference>
<dbReference type="SUPFAM" id="SSF56112">
    <property type="entry name" value="Protein kinase-like (PK-like)"/>
    <property type="match status" value="1"/>
</dbReference>
<dbReference type="Pfam" id="PF00069">
    <property type="entry name" value="Pkinase"/>
    <property type="match status" value="1"/>
</dbReference>
<feature type="transmembrane region" description="Helical" evidence="9">
    <location>
        <begin position="193"/>
        <end position="216"/>
    </location>
</feature>
<dbReference type="InterPro" id="IPR017441">
    <property type="entry name" value="Protein_kinase_ATP_BS"/>
</dbReference>
<dbReference type="InterPro" id="IPR004695">
    <property type="entry name" value="SLAC1/Mae1/Ssu1/TehA"/>
</dbReference>
<dbReference type="OrthoDB" id="2901184at2759"/>
<feature type="region of interest" description="Disordered" evidence="8">
    <location>
        <begin position="1"/>
        <end position="149"/>
    </location>
</feature>
<dbReference type="PANTHER" id="PTHR31162:SF3">
    <property type="entry name" value="TRANSPORTER_MALIC ACID TRANSPORT PROTEIN, PUTATIVE-RELATED"/>
    <property type="match status" value="1"/>
</dbReference>
<name>A0A8J2HXU9_9PLEO</name>
<keyword evidence="4 7" id="KW-0067">ATP-binding</keyword>
<feature type="compositionally biased region" description="Polar residues" evidence="8">
    <location>
        <begin position="569"/>
        <end position="578"/>
    </location>
</feature>
<feature type="binding site" evidence="7">
    <location>
        <position position="665"/>
    </location>
    <ligand>
        <name>ATP</name>
        <dbReference type="ChEBI" id="CHEBI:30616"/>
    </ligand>
</feature>
<dbReference type="GO" id="GO:0005524">
    <property type="term" value="F:ATP binding"/>
    <property type="evidence" value="ECO:0007669"/>
    <property type="project" value="UniProtKB-UniRule"/>
</dbReference>
<organism evidence="11 12">
    <name type="scientific">Alternaria atra</name>
    <dbReference type="NCBI Taxonomy" id="119953"/>
    <lineage>
        <taxon>Eukaryota</taxon>
        <taxon>Fungi</taxon>
        <taxon>Dikarya</taxon>
        <taxon>Ascomycota</taxon>
        <taxon>Pezizomycotina</taxon>
        <taxon>Dothideomycetes</taxon>
        <taxon>Pleosporomycetidae</taxon>
        <taxon>Pleosporales</taxon>
        <taxon>Pleosporineae</taxon>
        <taxon>Pleosporaceae</taxon>
        <taxon>Alternaria</taxon>
        <taxon>Alternaria sect. Ulocladioides</taxon>
    </lineage>
</organism>
<proteinExistence type="predicted"/>
<dbReference type="RefSeq" id="XP_043166056.1">
    <property type="nucleotide sequence ID" value="XM_043310121.1"/>
</dbReference>
<keyword evidence="6 9" id="KW-0472">Membrane</keyword>
<dbReference type="InterPro" id="IPR011009">
    <property type="entry name" value="Kinase-like_dom_sf"/>
</dbReference>
<feature type="compositionally biased region" description="Polar residues" evidence="8">
    <location>
        <begin position="1"/>
        <end position="23"/>
    </location>
</feature>
<dbReference type="PROSITE" id="PS00107">
    <property type="entry name" value="PROTEIN_KINASE_ATP"/>
    <property type="match status" value="1"/>
</dbReference>
<dbReference type="CDD" id="cd00180">
    <property type="entry name" value="PKc"/>
    <property type="match status" value="1"/>
</dbReference>
<feature type="transmembrane region" description="Helical" evidence="9">
    <location>
        <begin position="274"/>
        <end position="294"/>
    </location>
</feature>
<evidence type="ECO:0000256" key="8">
    <source>
        <dbReference type="SAM" id="MobiDB-lite"/>
    </source>
</evidence>
<dbReference type="Proteomes" id="UP000676310">
    <property type="component" value="Unassembled WGS sequence"/>
</dbReference>
<evidence type="ECO:0000313" key="11">
    <source>
        <dbReference type="EMBL" id="CAG5150003.1"/>
    </source>
</evidence>
<feature type="compositionally biased region" description="Basic and acidic residues" evidence="8">
    <location>
        <begin position="107"/>
        <end position="126"/>
    </location>
</feature>
<feature type="transmembrane region" description="Helical" evidence="9">
    <location>
        <begin position="430"/>
        <end position="450"/>
    </location>
</feature>
<feature type="compositionally biased region" description="Basic and acidic residues" evidence="8">
    <location>
        <begin position="541"/>
        <end position="566"/>
    </location>
</feature>
<evidence type="ECO:0000256" key="4">
    <source>
        <dbReference type="ARBA" id="ARBA00022840"/>
    </source>
</evidence>
<dbReference type="SMART" id="SM00220">
    <property type="entry name" value="S_TKc"/>
    <property type="match status" value="1"/>
</dbReference>
<dbReference type="InterPro" id="IPR038665">
    <property type="entry name" value="Voltage-dep_anion_channel_sf"/>
</dbReference>
<comment type="caution">
    <text evidence="11">The sequence shown here is derived from an EMBL/GenBank/DDBJ whole genome shotgun (WGS) entry which is preliminary data.</text>
</comment>
<keyword evidence="5 9" id="KW-1133">Transmembrane helix</keyword>
<dbReference type="GO" id="GO:0004672">
    <property type="term" value="F:protein kinase activity"/>
    <property type="evidence" value="ECO:0007669"/>
    <property type="project" value="InterPro"/>
</dbReference>
<dbReference type="GO" id="GO:0015140">
    <property type="term" value="F:malate transmembrane transporter activity"/>
    <property type="evidence" value="ECO:0007669"/>
    <property type="project" value="InterPro"/>
</dbReference>
<keyword evidence="3 7" id="KW-0547">Nucleotide-binding</keyword>
<evidence type="ECO:0000256" key="2">
    <source>
        <dbReference type="ARBA" id="ARBA00022692"/>
    </source>
</evidence>
<feature type="transmembrane region" description="Helical" evidence="9">
    <location>
        <begin position="489"/>
        <end position="512"/>
    </location>
</feature>
<feature type="region of interest" description="Disordered" evidence="8">
    <location>
        <begin position="528"/>
        <end position="587"/>
    </location>
</feature>
<gene>
    <name evidence="11" type="ORF">ALTATR162_LOCUS2515</name>
</gene>
<accession>A0A8J2HXU9</accession>
<dbReference type="GeneID" id="67013969"/>
<dbReference type="GO" id="GO:0016020">
    <property type="term" value="C:membrane"/>
    <property type="evidence" value="ECO:0007669"/>
    <property type="project" value="UniProtKB-SubCell"/>
</dbReference>
<feature type="transmembrane region" description="Helical" evidence="9">
    <location>
        <begin position="462"/>
        <end position="483"/>
    </location>
</feature>
<dbReference type="PROSITE" id="PS00108">
    <property type="entry name" value="PROTEIN_KINASE_ST"/>
    <property type="match status" value="1"/>
</dbReference>
<dbReference type="Pfam" id="PF03595">
    <property type="entry name" value="SLAC1"/>
    <property type="match status" value="1"/>
</dbReference>
<protein>
    <recommendedName>
        <fullName evidence="10">Protein kinase domain-containing protein</fullName>
    </recommendedName>
</protein>
<feature type="transmembrane region" description="Helical" evidence="9">
    <location>
        <begin position="378"/>
        <end position="397"/>
    </location>
</feature>
<feature type="transmembrane region" description="Helical" evidence="9">
    <location>
        <begin position="166"/>
        <end position="187"/>
    </location>
</feature>
<feature type="transmembrane region" description="Helical" evidence="9">
    <location>
        <begin position="344"/>
        <end position="366"/>
    </location>
</feature>
<evidence type="ECO:0000313" key="12">
    <source>
        <dbReference type="Proteomes" id="UP000676310"/>
    </source>
</evidence>
<feature type="transmembrane region" description="Helical" evidence="9">
    <location>
        <begin position="237"/>
        <end position="254"/>
    </location>
</feature>
<comment type="subcellular location">
    <subcellularLocation>
        <location evidence="1">Membrane</location>
        <topology evidence="1">Multi-pass membrane protein</topology>
    </subcellularLocation>
</comment>
<dbReference type="Gene3D" id="1.50.10.150">
    <property type="entry name" value="Voltage-dependent anion channel"/>
    <property type="match status" value="1"/>
</dbReference>
<dbReference type="CDD" id="cd09317">
    <property type="entry name" value="TDT_Mae1_like"/>
    <property type="match status" value="1"/>
</dbReference>
<evidence type="ECO:0000256" key="6">
    <source>
        <dbReference type="ARBA" id="ARBA00023136"/>
    </source>
</evidence>
<feature type="domain" description="Protein kinase" evidence="10">
    <location>
        <begin position="636"/>
        <end position="926"/>
    </location>
</feature>
<dbReference type="InterPro" id="IPR000719">
    <property type="entry name" value="Prot_kinase_dom"/>
</dbReference>
<dbReference type="PANTHER" id="PTHR31162">
    <property type="entry name" value="MALIC ACID TRANSPORT PROTEIN-RELATED"/>
    <property type="match status" value="1"/>
</dbReference>
<reference evidence="11" key="1">
    <citation type="submission" date="2021-05" db="EMBL/GenBank/DDBJ databases">
        <authorList>
            <person name="Stam R."/>
        </authorList>
    </citation>
    <scope>NUCLEOTIDE SEQUENCE</scope>
    <source>
        <strain evidence="11">CS162</strain>
    </source>
</reference>
<dbReference type="AlphaFoldDB" id="A0A8J2HXU9"/>
<keyword evidence="2 9" id="KW-0812">Transmembrane</keyword>
<evidence type="ECO:0000256" key="7">
    <source>
        <dbReference type="PROSITE-ProRule" id="PRU10141"/>
    </source>
</evidence>
<keyword evidence="12" id="KW-1185">Reference proteome</keyword>
<evidence type="ECO:0000256" key="1">
    <source>
        <dbReference type="ARBA" id="ARBA00004141"/>
    </source>
</evidence>
<evidence type="ECO:0000259" key="10">
    <source>
        <dbReference type="PROSITE" id="PS50011"/>
    </source>
</evidence>
<evidence type="ECO:0000256" key="5">
    <source>
        <dbReference type="ARBA" id="ARBA00022989"/>
    </source>
</evidence>
<dbReference type="EMBL" id="CAJRGZ010000015">
    <property type="protein sequence ID" value="CAG5150003.1"/>
    <property type="molecule type" value="Genomic_DNA"/>
</dbReference>
<sequence length="936" mass="104655">MNRNTQNRNIQNLAISRLPTNDSFPPFSNVHRPASSSSTASVSSAEERLQWRSHPNVATPLADPTTLNPFEDPNLALASPLSRDEPEGLAKNVQKQIQREEEEEEYHGDKNDRTDTNSTEKTDDSVRQNPRALTAVTSRSTKRSTHGTDVPEDRKMLSFKERIRHFTWTWFCLTMATGGIANVLYAVPFRFRGIYALGCIFFILNIVLFLFNVAMISCRFYFYPRTFKASFLHPTESLFIPAAIVSFGIILINISQYGVDMAGVGEWLERCMIVLFWMDCGLAVCFSIGIYLLMWSTTTFTISQMTPIWIFPAYPLLIIGPHAGNLAPKVEDPTISLTIILTGYVIQGIGFLVSLMIYAAFIYRLMTQKLPKESLRPGMFISVGPSGFTIAGVIMMGQELPKTVPSDFMGEGNGELAGKVGMICANYMGLWLWGLALWFFFVSVGAHYSCARRGKMDFAMTWYSFIFPNTALTTSTFAIARALNGNKPIEYVGCAMTIALIAMWFFVIFMNIRAVVIGQILWPEKQEDRTEGGWKQQSAEEQQRRQRERELADGGESMRDAFESKEVSLVTTSNPNSTHPEEAASIPGSFGLSRPTAAQEVQPCNPAAETPRYLRVNAGDHIELDKDVQCRCAVPYHHVRMLGHGGSASVEMVRDVNSGSVYARKIIKGVKARDIKKAKQNLVNEVLVMQRLASHHHIVRVHASYIKNRELAIILDPVADGGDLSEFLHNYRDQNFSWAGGNIDDTESSHTHILLKAFGCLASALAFIHKQTIRHKDIKPQNILIHRGEAMYTDFGLSYDFGDTGRSTTTGVPQGLTRRYCAPEVAEWGNRNSKSDVFSLGCVFIEICLALANDASYDQMYERDFHEVARSSKHGLSLPCGMFGSSDGELLDHIVMEMTRGDSTLRPSAHAITYMILECAAGHYFCSKCDEKFRFA</sequence>
<evidence type="ECO:0000256" key="3">
    <source>
        <dbReference type="ARBA" id="ARBA00022741"/>
    </source>
</evidence>
<dbReference type="InterPro" id="IPR030185">
    <property type="entry name" value="Mae1"/>
</dbReference>
<evidence type="ECO:0000256" key="9">
    <source>
        <dbReference type="SAM" id="Phobius"/>
    </source>
</evidence>
<feature type="transmembrane region" description="Helical" evidence="9">
    <location>
        <begin position="306"/>
        <end position="324"/>
    </location>
</feature>